<evidence type="ECO:0000256" key="6">
    <source>
        <dbReference type="SAM" id="MobiDB-lite"/>
    </source>
</evidence>
<reference evidence="9" key="1">
    <citation type="submission" date="2023-06" db="EMBL/GenBank/DDBJ databases">
        <title>Genome-scale phylogeny and comparative genomics of the fungal order Sordariales.</title>
        <authorList>
            <consortium name="Lawrence Berkeley National Laboratory"/>
            <person name="Hensen N."/>
            <person name="Bonometti L."/>
            <person name="Westerberg I."/>
            <person name="Brannstrom I.O."/>
            <person name="Guillou S."/>
            <person name="Cros-Aarteil S."/>
            <person name="Calhoun S."/>
            <person name="Haridas S."/>
            <person name="Kuo A."/>
            <person name="Mondo S."/>
            <person name="Pangilinan J."/>
            <person name="Riley R."/>
            <person name="Labutti K."/>
            <person name="Andreopoulos B."/>
            <person name="Lipzen A."/>
            <person name="Chen C."/>
            <person name="Yanf M."/>
            <person name="Daum C."/>
            <person name="Ng V."/>
            <person name="Clum A."/>
            <person name="Steindorff A."/>
            <person name="Ohm R."/>
            <person name="Martin F."/>
            <person name="Silar P."/>
            <person name="Natvig D."/>
            <person name="Lalanne C."/>
            <person name="Gautier V."/>
            <person name="Ament-Velasquez S.L."/>
            <person name="Kruys A."/>
            <person name="Hutchinson M.I."/>
            <person name="Powell A.J."/>
            <person name="Barry K."/>
            <person name="Miller A.N."/>
            <person name="Grigoriev I.V."/>
            <person name="Debuchy R."/>
            <person name="Gladieux P."/>
            <person name="Thoren M.H."/>
            <person name="Johannesson H."/>
        </authorList>
    </citation>
    <scope>NUCLEOTIDE SEQUENCE</scope>
    <source>
        <strain evidence="9">8032-3</strain>
    </source>
</reference>
<dbReference type="AlphaFoldDB" id="A0AAJ0BP16"/>
<dbReference type="InterPro" id="IPR056002">
    <property type="entry name" value="DUF7580"/>
</dbReference>
<keyword evidence="2 5" id="KW-0645">Protease</keyword>
<dbReference type="GO" id="GO:0006508">
    <property type="term" value="P:proteolysis"/>
    <property type="evidence" value="ECO:0007669"/>
    <property type="project" value="UniProtKB-KW"/>
</dbReference>
<dbReference type="InterPro" id="IPR015500">
    <property type="entry name" value="Peptidase_S8_subtilisin-rel"/>
</dbReference>
<dbReference type="Proteomes" id="UP001244011">
    <property type="component" value="Unassembled WGS sequence"/>
</dbReference>
<feature type="region of interest" description="Disordered" evidence="6">
    <location>
        <begin position="533"/>
        <end position="559"/>
    </location>
</feature>
<feature type="active site" description="Charge relay system" evidence="5">
    <location>
        <position position="594"/>
    </location>
</feature>
<organism evidence="9 10">
    <name type="scientific">Phialemonium atrogriseum</name>
    <dbReference type="NCBI Taxonomy" id="1093897"/>
    <lineage>
        <taxon>Eukaryota</taxon>
        <taxon>Fungi</taxon>
        <taxon>Dikarya</taxon>
        <taxon>Ascomycota</taxon>
        <taxon>Pezizomycotina</taxon>
        <taxon>Sordariomycetes</taxon>
        <taxon>Sordariomycetidae</taxon>
        <taxon>Cephalothecales</taxon>
        <taxon>Cephalothecaceae</taxon>
        <taxon>Phialemonium</taxon>
    </lineage>
</organism>
<feature type="active site" description="Charge relay system" evidence="5">
    <location>
        <position position="632"/>
    </location>
</feature>
<evidence type="ECO:0000313" key="9">
    <source>
        <dbReference type="EMBL" id="KAK1761840.1"/>
    </source>
</evidence>
<comment type="caution">
    <text evidence="9">The sequence shown here is derived from an EMBL/GenBank/DDBJ whole genome shotgun (WGS) entry which is preliminary data.</text>
</comment>
<comment type="similarity">
    <text evidence="1 5">Belongs to the peptidase S8 family.</text>
</comment>
<dbReference type="GeneID" id="85312571"/>
<feature type="domain" description="Peptidase S8/S53" evidence="7">
    <location>
        <begin position="588"/>
        <end position="803"/>
    </location>
</feature>
<name>A0AAJ0BP16_9PEZI</name>
<evidence type="ECO:0000256" key="1">
    <source>
        <dbReference type="ARBA" id="ARBA00011073"/>
    </source>
</evidence>
<dbReference type="PROSITE" id="PS51892">
    <property type="entry name" value="SUBTILASE"/>
    <property type="match status" value="1"/>
</dbReference>
<feature type="compositionally biased region" description="Low complexity" evidence="6">
    <location>
        <begin position="550"/>
        <end position="559"/>
    </location>
</feature>
<keyword evidence="10" id="KW-1185">Reference proteome</keyword>
<dbReference type="SUPFAM" id="SSF52743">
    <property type="entry name" value="Subtilisin-like"/>
    <property type="match status" value="1"/>
</dbReference>
<dbReference type="Pfam" id="PF00082">
    <property type="entry name" value="Peptidase_S8"/>
    <property type="match status" value="1"/>
</dbReference>
<evidence type="ECO:0000313" key="10">
    <source>
        <dbReference type="Proteomes" id="UP001244011"/>
    </source>
</evidence>
<evidence type="ECO:0000256" key="2">
    <source>
        <dbReference type="ARBA" id="ARBA00022670"/>
    </source>
</evidence>
<evidence type="ECO:0008006" key="11">
    <source>
        <dbReference type="Google" id="ProtNLM"/>
    </source>
</evidence>
<feature type="domain" description="DUF7580" evidence="8">
    <location>
        <begin position="189"/>
        <end position="518"/>
    </location>
</feature>
<dbReference type="Gene3D" id="3.40.50.200">
    <property type="entry name" value="Peptidase S8/S53 domain"/>
    <property type="match status" value="1"/>
</dbReference>
<dbReference type="InterPro" id="IPR036852">
    <property type="entry name" value="Peptidase_S8/S53_dom_sf"/>
</dbReference>
<dbReference type="Pfam" id="PF24476">
    <property type="entry name" value="DUF7580"/>
    <property type="match status" value="1"/>
</dbReference>
<evidence type="ECO:0000259" key="7">
    <source>
        <dbReference type="Pfam" id="PF00082"/>
    </source>
</evidence>
<feature type="active site" description="Charge relay system" evidence="5">
    <location>
        <position position="788"/>
    </location>
</feature>
<gene>
    <name evidence="9" type="ORF">QBC33DRAFT_553283</name>
</gene>
<keyword evidence="4 5" id="KW-0720">Serine protease</keyword>
<accession>A0AAJ0BP16</accession>
<protein>
    <recommendedName>
        <fullName evidence="11">Peptidase S8/S53 domain-containing protein</fullName>
    </recommendedName>
</protein>
<evidence type="ECO:0000259" key="8">
    <source>
        <dbReference type="Pfam" id="PF24476"/>
    </source>
</evidence>
<dbReference type="PANTHER" id="PTHR43806">
    <property type="entry name" value="PEPTIDASE S8"/>
    <property type="match status" value="1"/>
</dbReference>
<dbReference type="PANTHER" id="PTHR43806:SF11">
    <property type="entry name" value="CEREVISIN-RELATED"/>
    <property type="match status" value="1"/>
</dbReference>
<dbReference type="GO" id="GO:0004252">
    <property type="term" value="F:serine-type endopeptidase activity"/>
    <property type="evidence" value="ECO:0007669"/>
    <property type="project" value="UniProtKB-UniRule"/>
</dbReference>
<proteinExistence type="inferred from homology"/>
<evidence type="ECO:0000256" key="5">
    <source>
        <dbReference type="PROSITE-ProRule" id="PRU01240"/>
    </source>
</evidence>
<keyword evidence="3 5" id="KW-0378">Hydrolase</keyword>
<dbReference type="PRINTS" id="PR00723">
    <property type="entry name" value="SUBTILISIN"/>
</dbReference>
<dbReference type="RefSeq" id="XP_060278053.1">
    <property type="nucleotide sequence ID" value="XM_060429384.1"/>
</dbReference>
<dbReference type="EMBL" id="MU839049">
    <property type="protein sequence ID" value="KAK1761840.1"/>
    <property type="molecule type" value="Genomic_DNA"/>
</dbReference>
<evidence type="ECO:0000256" key="4">
    <source>
        <dbReference type="ARBA" id="ARBA00022825"/>
    </source>
</evidence>
<sequence length="871" mass="95988">MKEPRFGAPDEEFDELDFAKDALSRISIVAADLAARQKSCVAGCLAAKLWIARKSVDSADASQLPRLQRRLPKLIDDLERVCAWPHAPNAQHPILRSVINPGTYRSLQEAETRACKGISAFANGPPAVRDGYFKKLDQFSRAVMVVRYEESKEPATKMQIHDTDEYPPHVNSSLYSVLRAHSLCTCTSDCGSTGTGSVKRHPARLRLRDDIVKVDGCVAFDLLLSASPTAYDYWQDLQVRVTLKDKGKKSVKYMDGATKAPAPGRVERSKVISPGSLCSLVTAKLGSRICCRVQDPELHQLYDGSPIVQQVDPGPSISLRGILQTHRLSNRMKLVLAYIISRSFWQYYDSPWMGTKWTSDSIHFLREPVVDDDAPDVERGALYASSPYFVVEFSGEEADEFVEYCDSFSVIYRYPRLLALCILLLEIGRGESLSLEDHGSMEANLNSTWTLAKRLADKHKAWGDFDYPDYRKAVLNCLSRKLFEESSTTDQTRPEMDIFTRKAVVYKTVVQPLENLLKLLGFSDKLKTLDPIDSRGPGPLLAKPPPPALPTSSQGRDSSLSSQWLDKLANINSYICNLSRPSSTRRPVRIAILDTGYDDQAIFFQNLSRTRRIKQWRDWAENSETPVDENGHGTHTVALVMKVAPTADIYVARIAKDRTSLRGATGSIAEAIHWAATDCEADIISMSFGFQEEIPVISRAIDAAELHRDGKILFFAAASNSGANRKEAFPATHDSVISIRETNSNGAFSDSNPPVDPNGPIVLGTLGKDVPSAWLSNVDGEVARLGSSVATAVAAGVAAMVLMLATAGLADPKANLPPELAKLWTRRGMLAMLTRMSQNMGNRSYFISPVGFFSGKDSARIWNAMADVCVG</sequence>
<dbReference type="InterPro" id="IPR050131">
    <property type="entry name" value="Peptidase_S8_subtilisin-like"/>
</dbReference>
<evidence type="ECO:0000256" key="3">
    <source>
        <dbReference type="ARBA" id="ARBA00022801"/>
    </source>
</evidence>
<dbReference type="InterPro" id="IPR000209">
    <property type="entry name" value="Peptidase_S8/S53_dom"/>
</dbReference>